<feature type="transmembrane region" description="Helical" evidence="2">
    <location>
        <begin position="20"/>
        <end position="40"/>
    </location>
</feature>
<sequence length="189" mass="21062">MWITDSFLFGIKRKCDVLTISWSRIIIYIINLFSDFFLFISKKYKPSMRACKKNMNNKTLLIILVIMIGVIVILAFNARDSSSNETPDVNSDSGISLSTNPDPLQPGPATFLIDVKDKSGTPVDNAKVYFDLDMTTMNMGTQQGEATAQGNGRYSAQGRMTMRGPWRVSIKVTMPDGSVENKDFTVDVP</sequence>
<dbReference type="InterPro" id="IPR013783">
    <property type="entry name" value="Ig-like_fold"/>
</dbReference>
<feature type="transmembrane region" description="Helical" evidence="2">
    <location>
        <begin position="60"/>
        <end position="78"/>
    </location>
</feature>
<evidence type="ECO:0000256" key="1">
    <source>
        <dbReference type="SAM" id="MobiDB-lite"/>
    </source>
</evidence>
<evidence type="ECO:0000256" key="2">
    <source>
        <dbReference type="SAM" id="Phobius"/>
    </source>
</evidence>
<dbReference type="Gene3D" id="2.60.40.10">
    <property type="entry name" value="Immunoglobulins"/>
    <property type="match status" value="1"/>
</dbReference>
<comment type="caution">
    <text evidence="4">The sequence shown here is derived from an EMBL/GenBank/DDBJ whole genome shotgun (WGS) entry which is preliminary data.</text>
</comment>
<proteinExistence type="predicted"/>
<dbReference type="EMBL" id="PCTD01000197">
    <property type="protein sequence ID" value="PIP64087.1"/>
    <property type="molecule type" value="Genomic_DNA"/>
</dbReference>
<dbReference type="Pfam" id="PF13115">
    <property type="entry name" value="YtkA"/>
    <property type="match status" value="1"/>
</dbReference>
<feature type="domain" description="YtkA-like" evidence="3">
    <location>
        <begin position="97"/>
        <end position="170"/>
    </location>
</feature>
<dbReference type="InterPro" id="IPR032693">
    <property type="entry name" value="YtkA-like_dom"/>
</dbReference>
<reference evidence="4 5" key="1">
    <citation type="submission" date="2017-09" db="EMBL/GenBank/DDBJ databases">
        <title>Depth-based differentiation of microbial function through sediment-hosted aquifers and enrichment of novel symbionts in the deep terrestrial subsurface.</title>
        <authorList>
            <person name="Probst A.J."/>
            <person name="Ladd B."/>
            <person name="Jarett J.K."/>
            <person name="Geller-Mcgrath D.E."/>
            <person name="Sieber C.M."/>
            <person name="Emerson J.B."/>
            <person name="Anantharaman K."/>
            <person name="Thomas B.C."/>
            <person name="Malmstrom R."/>
            <person name="Stieglmeier M."/>
            <person name="Klingl A."/>
            <person name="Woyke T."/>
            <person name="Ryan C.M."/>
            <person name="Banfield J.F."/>
        </authorList>
    </citation>
    <scope>NUCLEOTIDE SEQUENCE [LARGE SCALE GENOMIC DNA]</scope>
    <source>
        <strain evidence="4">CG22_combo_CG10-13_8_21_14_all_33_16</strain>
    </source>
</reference>
<name>A0A2H0C2F9_9BACT</name>
<keyword evidence="2" id="KW-0472">Membrane</keyword>
<keyword evidence="2" id="KW-1133">Transmembrane helix</keyword>
<accession>A0A2H0C2F9</accession>
<dbReference type="AlphaFoldDB" id="A0A2H0C2F9"/>
<evidence type="ECO:0000313" key="4">
    <source>
        <dbReference type="EMBL" id="PIP64087.1"/>
    </source>
</evidence>
<gene>
    <name evidence="4" type="ORF">COW96_04520</name>
</gene>
<dbReference type="Proteomes" id="UP000230802">
    <property type="component" value="Unassembled WGS sequence"/>
</dbReference>
<evidence type="ECO:0000313" key="5">
    <source>
        <dbReference type="Proteomes" id="UP000230802"/>
    </source>
</evidence>
<feature type="region of interest" description="Disordered" evidence="1">
    <location>
        <begin position="81"/>
        <end position="102"/>
    </location>
</feature>
<evidence type="ECO:0000259" key="3">
    <source>
        <dbReference type="Pfam" id="PF13115"/>
    </source>
</evidence>
<keyword evidence="2" id="KW-0812">Transmembrane</keyword>
<organism evidence="4 5">
    <name type="scientific">Candidatus Roizmanbacteria bacterium CG22_combo_CG10-13_8_21_14_all_33_16</name>
    <dbReference type="NCBI Taxonomy" id="1974859"/>
    <lineage>
        <taxon>Bacteria</taxon>
        <taxon>Candidatus Roizmaniibacteriota</taxon>
    </lineage>
</organism>
<protein>
    <recommendedName>
        <fullName evidence="3">YtkA-like domain-containing protein</fullName>
    </recommendedName>
</protein>